<gene>
    <name evidence="1" type="ORF">MANES_10G111800v8</name>
</gene>
<dbReference type="EMBL" id="CM004396">
    <property type="protein sequence ID" value="KAG8645948.1"/>
    <property type="molecule type" value="Genomic_DNA"/>
</dbReference>
<comment type="caution">
    <text evidence="1">The sequence shown here is derived from an EMBL/GenBank/DDBJ whole genome shotgun (WGS) entry which is preliminary data.</text>
</comment>
<sequence>MAEPTVRAEEEDEEGETGKQEKSEVVSRKGKRKERKKMKRKQLRREIAEKEREDEERKMNDPEEQRRVKEMEEEERQRMERERMEFIERERKWLEEMERKRKEEEEEEERRKALEEEESKRLQVEKENECNEDDDWEYVEEGPAEIIWQGNEIIVRKKRVRVPKKSADQQNKNEDSDRPTSNPLPPQSEAFADYQNASMASAEQMLDNVAQQIPNFGTEQDKAHCPFHLKTGACRFGQRCSRVHFYPDKAYTLLMKNMYNGPGLAWEQDEGLEYTDEEVERSYEEFYEDVHTELLKYGEIVNFKVCKNGSFHLRGNVYVQYKSLDSAVLAYHSINGRYFAGKQVKCEFVNVTRWKVAICGDYMKSRFKTCSHGTACNFIHCFRNPGGDYEWADWDKPPPRYWVKRMAALYGYSDKSEYEMDKEKLEHRRMSRVPADTDRFRARSRSRGVDHLLPCSGKSSDHEDRVQQGTHWHRHRDDDRKRDRTLDEKSCEKGYYSSDHRSHDSNSDGSWSDRDFKLDRKQNKHRSYVRKRSKDQHEVSECSSDWAGGKSKQSIDEADSDRSRKRKKAHHAHNKSSKILEKEALLDDNRDMKNESHATDGYRSDRDRDREKCNRARSSRHQSKARSTDYHGDVTIGTGSMEELSHRDKNKGRLDHPIRKSSRHKSNFSDFTDDHWDDRHRTYDSDSNDEWLDKEIHHSHKRRRSKKIELEISDDGWVIAEKLKEKSYCEETETGKSHLKRKTLDRPLSRSSHSGRESNETNSHEEEFNYVDPYNERYMFDHDPRYKPIEEINGQDRWKPESPDRDGNSI</sequence>
<protein>
    <submittedName>
        <fullName evidence="1">Uncharacterized protein</fullName>
    </submittedName>
</protein>
<evidence type="ECO:0000313" key="1">
    <source>
        <dbReference type="EMBL" id="KAG8645948.1"/>
    </source>
</evidence>
<dbReference type="Proteomes" id="UP000091857">
    <property type="component" value="Chromosome 10"/>
</dbReference>
<proteinExistence type="predicted"/>
<evidence type="ECO:0000313" key="2">
    <source>
        <dbReference type="Proteomes" id="UP000091857"/>
    </source>
</evidence>
<accession>A0ACB7H2I1</accession>
<organism evidence="1 2">
    <name type="scientific">Manihot esculenta</name>
    <name type="common">Cassava</name>
    <name type="synonym">Jatropha manihot</name>
    <dbReference type="NCBI Taxonomy" id="3983"/>
    <lineage>
        <taxon>Eukaryota</taxon>
        <taxon>Viridiplantae</taxon>
        <taxon>Streptophyta</taxon>
        <taxon>Embryophyta</taxon>
        <taxon>Tracheophyta</taxon>
        <taxon>Spermatophyta</taxon>
        <taxon>Magnoliopsida</taxon>
        <taxon>eudicotyledons</taxon>
        <taxon>Gunneridae</taxon>
        <taxon>Pentapetalae</taxon>
        <taxon>rosids</taxon>
        <taxon>fabids</taxon>
        <taxon>Malpighiales</taxon>
        <taxon>Euphorbiaceae</taxon>
        <taxon>Crotonoideae</taxon>
        <taxon>Manihoteae</taxon>
        <taxon>Manihot</taxon>
    </lineage>
</organism>
<keyword evidence="2" id="KW-1185">Reference proteome</keyword>
<reference evidence="2" key="1">
    <citation type="journal article" date="2016" name="Nat. Biotechnol.">
        <title>Sequencing wild and cultivated cassava and related species reveals extensive interspecific hybridization and genetic diversity.</title>
        <authorList>
            <person name="Bredeson J.V."/>
            <person name="Lyons J.B."/>
            <person name="Prochnik S.E."/>
            <person name="Wu G.A."/>
            <person name="Ha C.M."/>
            <person name="Edsinger-Gonzales E."/>
            <person name="Grimwood J."/>
            <person name="Schmutz J."/>
            <person name="Rabbi I.Y."/>
            <person name="Egesi C."/>
            <person name="Nauluvula P."/>
            <person name="Lebot V."/>
            <person name="Ndunguru J."/>
            <person name="Mkamilo G."/>
            <person name="Bart R.S."/>
            <person name="Setter T.L."/>
            <person name="Gleadow R.M."/>
            <person name="Kulakow P."/>
            <person name="Ferguson M.E."/>
            <person name="Rounsley S."/>
            <person name="Rokhsar D.S."/>
        </authorList>
    </citation>
    <scope>NUCLEOTIDE SEQUENCE [LARGE SCALE GENOMIC DNA]</scope>
    <source>
        <strain evidence="2">cv. AM560-2</strain>
    </source>
</reference>
<name>A0ACB7H2I1_MANES</name>